<gene>
    <name evidence="6" type="ORF">ACFSQW_08955</name>
</gene>
<keyword evidence="3" id="KW-1015">Disulfide bond</keyword>
<proteinExistence type="predicted"/>
<evidence type="ECO:0000256" key="4">
    <source>
        <dbReference type="ARBA" id="ARBA00023284"/>
    </source>
</evidence>
<comment type="subcellular location">
    <subcellularLocation>
        <location evidence="1">Cell envelope</location>
    </subcellularLocation>
</comment>
<evidence type="ECO:0000256" key="3">
    <source>
        <dbReference type="ARBA" id="ARBA00023157"/>
    </source>
</evidence>
<dbReference type="InterPro" id="IPR013766">
    <property type="entry name" value="Thioredoxin_domain"/>
</dbReference>
<dbReference type="PANTHER" id="PTHR42852">
    <property type="entry name" value="THIOL:DISULFIDE INTERCHANGE PROTEIN DSBE"/>
    <property type="match status" value="1"/>
</dbReference>
<feature type="domain" description="Thioredoxin" evidence="5">
    <location>
        <begin position="326"/>
        <end position="468"/>
    </location>
</feature>
<dbReference type="Proteomes" id="UP001597440">
    <property type="component" value="Unassembled WGS sequence"/>
</dbReference>
<evidence type="ECO:0000313" key="6">
    <source>
        <dbReference type="EMBL" id="MFD2554517.1"/>
    </source>
</evidence>
<evidence type="ECO:0000256" key="2">
    <source>
        <dbReference type="ARBA" id="ARBA00022748"/>
    </source>
</evidence>
<evidence type="ECO:0000259" key="5">
    <source>
        <dbReference type="PROSITE" id="PS51352"/>
    </source>
</evidence>
<name>A0ABW5L3S6_9SPHI</name>
<dbReference type="RefSeq" id="WP_210352926.1">
    <property type="nucleotide sequence ID" value="NZ_JAEQMU010000001.1"/>
</dbReference>
<dbReference type="CDD" id="cd02966">
    <property type="entry name" value="TlpA_like_family"/>
    <property type="match status" value="1"/>
</dbReference>
<dbReference type="Gene3D" id="3.40.30.10">
    <property type="entry name" value="Glutaredoxin"/>
    <property type="match status" value="1"/>
</dbReference>
<evidence type="ECO:0000313" key="7">
    <source>
        <dbReference type="Proteomes" id="UP001597440"/>
    </source>
</evidence>
<dbReference type="InterPro" id="IPR013740">
    <property type="entry name" value="Redoxin"/>
</dbReference>
<dbReference type="InterPro" id="IPR050553">
    <property type="entry name" value="Thioredoxin_ResA/DsbE_sf"/>
</dbReference>
<keyword evidence="7" id="KW-1185">Reference proteome</keyword>
<accession>A0ABW5L3S6</accession>
<organism evidence="6 7">
    <name type="scientific">Sphingobacterium tabacisoli</name>
    <dbReference type="NCBI Taxonomy" id="2044855"/>
    <lineage>
        <taxon>Bacteria</taxon>
        <taxon>Pseudomonadati</taxon>
        <taxon>Bacteroidota</taxon>
        <taxon>Sphingobacteriia</taxon>
        <taxon>Sphingobacteriales</taxon>
        <taxon>Sphingobacteriaceae</taxon>
        <taxon>Sphingobacterium</taxon>
    </lineage>
</organism>
<reference evidence="7" key="1">
    <citation type="journal article" date="2019" name="Int. J. Syst. Evol. Microbiol.">
        <title>The Global Catalogue of Microorganisms (GCM) 10K type strain sequencing project: providing services to taxonomists for standard genome sequencing and annotation.</title>
        <authorList>
            <consortium name="The Broad Institute Genomics Platform"/>
            <consortium name="The Broad Institute Genome Sequencing Center for Infectious Disease"/>
            <person name="Wu L."/>
            <person name="Ma J."/>
        </authorList>
    </citation>
    <scope>NUCLEOTIDE SEQUENCE [LARGE SCALE GENOMIC DNA]</scope>
    <source>
        <strain evidence="7">KCTC 52298</strain>
    </source>
</reference>
<comment type="caution">
    <text evidence="6">The sequence shown here is derived from an EMBL/GenBank/DDBJ whole genome shotgun (WGS) entry which is preliminary data.</text>
</comment>
<dbReference type="Pfam" id="PF08534">
    <property type="entry name" value="Redoxin"/>
    <property type="match status" value="1"/>
</dbReference>
<evidence type="ECO:0000256" key="1">
    <source>
        <dbReference type="ARBA" id="ARBA00004196"/>
    </source>
</evidence>
<keyword evidence="4" id="KW-0676">Redox-active center</keyword>
<sequence length="470" mass="53494">MKQIIKLIIIGTLLLTQQGYAQKQTLIKGHIANRTSDTLVFGTESPAYFFDEFKSNIPVDKDGNFEIKLPLRSIPLQFTLYAGANAALKELFVEPGQELLITFDINSPDAVIFKSKDKSAQNNHVGRGYESKLKSRDFINSLLTDSTLTPLQFGRIIDQTATEELEYWENQKNKISPAYCQNRRIQIIALQATQKNAYAQQYANRHKTEAIPASYWDFLRQLPTLEATDLSNMETWRLISLQIQHAQAGDPLLRKRMSASEQMRIADTIFNGAVREFAIADVIRMTLLREKDANRMAELMALYHSLSEIKTYAPFLETSYAVFQTLTVGKPAPDFALTGADGKIYQLSDFKGKVIYLDFWASWCSPCRYEMKNHAAQLHEKFKGKDVVFLFVSMDDHVDKWKKAIEEDQIEGVHVLSPDGNRGSFAKRYNISGIPRYMVIDRAGIMHENNAPRPSQQETVELLNKVLSKS</sequence>
<keyword evidence="2" id="KW-0201">Cytochrome c-type biogenesis</keyword>
<dbReference type="InterPro" id="IPR036249">
    <property type="entry name" value="Thioredoxin-like_sf"/>
</dbReference>
<dbReference type="EMBL" id="JBHULD010000014">
    <property type="protein sequence ID" value="MFD2554517.1"/>
    <property type="molecule type" value="Genomic_DNA"/>
</dbReference>
<dbReference type="SUPFAM" id="SSF52833">
    <property type="entry name" value="Thioredoxin-like"/>
    <property type="match status" value="1"/>
</dbReference>
<dbReference type="PANTHER" id="PTHR42852:SF6">
    <property type="entry name" value="THIOL:DISULFIDE INTERCHANGE PROTEIN DSBE"/>
    <property type="match status" value="1"/>
</dbReference>
<protein>
    <submittedName>
        <fullName evidence="6">TlpA family protein disulfide reductase</fullName>
    </submittedName>
</protein>
<dbReference type="PROSITE" id="PS51352">
    <property type="entry name" value="THIOREDOXIN_2"/>
    <property type="match status" value="1"/>
</dbReference>